<dbReference type="GO" id="GO:0008168">
    <property type="term" value="F:methyltransferase activity"/>
    <property type="evidence" value="ECO:0007669"/>
    <property type="project" value="UniProtKB-KW"/>
</dbReference>
<keyword evidence="14" id="KW-0614">Plasmid</keyword>
<dbReference type="KEGG" id="abs:AZOBR_p480062"/>
<evidence type="ECO:0000256" key="11">
    <source>
        <dbReference type="ARBA" id="ARBA00023204"/>
    </source>
</evidence>
<feature type="compositionally biased region" description="Basic residues" evidence="12">
    <location>
        <begin position="101"/>
        <end position="117"/>
    </location>
</feature>
<dbReference type="EMBL" id="HE577331">
    <property type="protein sequence ID" value="CCD03747.1"/>
    <property type="molecule type" value="Genomic_DNA"/>
</dbReference>
<evidence type="ECO:0000256" key="9">
    <source>
        <dbReference type="ARBA" id="ARBA00023159"/>
    </source>
</evidence>
<evidence type="ECO:0000313" key="15">
    <source>
        <dbReference type="Proteomes" id="UP000007319"/>
    </source>
</evidence>
<dbReference type="GO" id="GO:0003677">
    <property type="term" value="F:DNA binding"/>
    <property type="evidence" value="ECO:0007669"/>
    <property type="project" value="UniProtKB-KW"/>
</dbReference>
<reference evidence="14 15" key="1">
    <citation type="journal article" date="2011" name="PLoS Genet.">
        <title>Azospirillum genomes reveal transition of bacteria from aquatic to terrestrial environments.</title>
        <authorList>
            <person name="Wisniewski-Dye F."/>
            <person name="Borziak K."/>
            <person name="Khalsa-Moyers G."/>
            <person name="Alexandre G."/>
            <person name="Sukharnikov L.O."/>
            <person name="Wuichet K."/>
            <person name="Hurst G.B."/>
            <person name="McDonald W.H."/>
            <person name="Robertson J.S."/>
            <person name="Barbe V."/>
            <person name="Calteau A."/>
            <person name="Rouy Z."/>
            <person name="Mangenot S."/>
            <person name="Prigent-Combaret C."/>
            <person name="Normand P."/>
            <person name="Boyer M."/>
            <person name="Siguier P."/>
            <person name="Dessaux Y."/>
            <person name="Elmerich C."/>
            <person name="Condemine G."/>
            <person name="Krishnen G."/>
            <person name="Kennedy I."/>
            <person name="Paterson A.H."/>
            <person name="Gonzalez V."/>
            <person name="Mavingui P."/>
            <person name="Zhulin I.B."/>
        </authorList>
    </citation>
    <scope>NUCLEOTIDE SEQUENCE [LARGE SCALE GENOMIC DNA]</scope>
    <source>
        <strain evidence="14 15">Sp245</strain>
    </source>
</reference>
<sequence>MLRPGLRRRPDDRRHPARQRQQPGGHLQHRRGHPEQGAAAGDGRAGRRRAGRTLRHRLQPGQRLQPCRRGRQQGQAAGGWRAGRRDGRWCEDALRSGRLQQQRRHRQQQRGRHRQHRPAAGQGHAVRRAGRPVQPEPRHRLQPLRRHRQQGAAAGHRHPEVRLPRFASLPPRTSRPADLCRPSFCGTQETGGPPCRHPRRSRQQNREGIMDEEAMWSAVAHRDRDGDGRFVYAVRTTSVYCRPSCPSRRAKRENVAFHPDAAAAEAAGFRPCKRCRPNAPPSTLT</sequence>
<dbReference type="FunFam" id="3.40.10.10:FF:000001">
    <property type="entry name" value="DNA-3-methyladenine glycosylase 2"/>
    <property type="match status" value="1"/>
</dbReference>
<keyword evidence="3" id="KW-0808">Transferase</keyword>
<proteinExistence type="predicted"/>
<dbReference type="SUPFAM" id="SSF57884">
    <property type="entry name" value="Ada DNA repair protein, N-terminal domain (N-Ada 10)"/>
    <property type="match status" value="1"/>
</dbReference>
<evidence type="ECO:0000256" key="2">
    <source>
        <dbReference type="ARBA" id="ARBA00022603"/>
    </source>
</evidence>
<keyword evidence="10" id="KW-0804">Transcription</keyword>
<protein>
    <recommendedName>
        <fullName evidence="13">Ada DNA repair metal-binding domain-containing protein</fullName>
    </recommendedName>
</protein>
<dbReference type="Pfam" id="PF02805">
    <property type="entry name" value="Ada_Zn_binding"/>
    <property type="match status" value="1"/>
</dbReference>
<dbReference type="GO" id="GO:0008270">
    <property type="term" value="F:zinc ion binding"/>
    <property type="evidence" value="ECO:0007669"/>
    <property type="project" value="InterPro"/>
</dbReference>
<feature type="compositionally biased region" description="Basic residues" evidence="12">
    <location>
        <begin position="140"/>
        <end position="149"/>
    </location>
</feature>
<dbReference type="AlphaFoldDB" id="A0A9P1NS67"/>
<feature type="compositionally biased region" description="Basic and acidic residues" evidence="12">
    <location>
        <begin position="83"/>
        <end position="95"/>
    </location>
</feature>
<dbReference type="Proteomes" id="UP000007319">
    <property type="component" value="Plasmid AZOBR_p4"/>
</dbReference>
<keyword evidence="4" id="KW-0479">Metal-binding</keyword>
<comment type="cofactor">
    <cofactor evidence="1">
        <name>Zn(2+)</name>
        <dbReference type="ChEBI" id="CHEBI:29105"/>
    </cofactor>
</comment>
<evidence type="ECO:0000256" key="1">
    <source>
        <dbReference type="ARBA" id="ARBA00001947"/>
    </source>
</evidence>
<dbReference type="GO" id="GO:0032259">
    <property type="term" value="P:methylation"/>
    <property type="evidence" value="ECO:0007669"/>
    <property type="project" value="UniProtKB-KW"/>
</dbReference>
<evidence type="ECO:0000256" key="8">
    <source>
        <dbReference type="ARBA" id="ARBA00023125"/>
    </source>
</evidence>
<keyword evidence="7" id="KW-0805">Transcription regulation</keyword>
<keyword evidence="6" id="KW-0862">Zinc</keyword>
<name>A0A9P1NS67_9PROT</name>
<gene>
    <name evidence="14" type="ORF">AZOBR_p480062</name>
</gene>
<evidence type="ECO:0000259" key="13">
    <source>
        <dbReference type="Pfam" id="PF02805"/>
    </source>
</evidence>
<keyword evidence="5" id="KW-0227">DNA damage</keyword>
<keyword evidence="15" id="KW-1185">Reference proteome</keyword>
<evidence type="ECO:0000256" key="6">
    <source>
        <dbReference type="ARBA" id="ARBA00022833"/>
    </source>
</evidence>
<dbReference type="InterPro" id="IPR035451">
    <property type="entry name" value="Ada-like_dom_sf"/>
</dbReference>
<accession>A0A9P1NS67</accession>
<dbReference type="Gene3D" id="3.40.10.10">
    <property type="entry name" value="DNA Methylphosphotriester Repair Domain"/>
    <property type="match status" value="1"/>
</dbReference>
<keyword evidence="9" id="KW-0010">Activator</keyword>
<geneLocation type="plasmid" evidence="14 15">
    <name>AZOBR_p4</name>
</geneLocation>
<dbReference type="InterPro" id="IPR004026">
    <property type="entry name" value="Ada_DNA_repair_Zn-bd"/>
</dbReference>
<evidence type="ECO:0000256" key="12">
    <source>
        <dbReference type="SAM" id="MobiDB-lite"/>
    </source>
</evidence>
<dbReference type="GO" id="GO:0006355">
    <property type="term" value="P:regulation of DNA-templated transcription"/>
    <property type="evidence" value="ECO:0007669"/>
    <property type="project" value="InterPro"/>
</dbReference>
<feature type="region of interest" description="Disordered" evidence="12">
    <location>
        <begin position="1"/>
        <end position="204"/>
    </location>
</feature>
<keyword evidence="11" id="KW-0234">DNA repair</keyword>
<evidence type="ECO:0000313" key="14">
    <source>
        <dbReference type="EMBL" id="CCD03747.1"/>
    </source>
</evidence>
<organism evidence="14 15">
    <name type="scientific">Azospirillum baldaniorum</name>
    <dbReference type="NCBI Taxonomy" id="1064539"/>
    <lineage>
        <taxon>Bacteria</taxon>
        <taxon>Pseudomonadati</taxon>
        <taxon>Pseudomonadota</taxon>
        <taxon>Alphaproteobacteria</taxon>
        <taxon>Rhodospirillales</taxon>
        <taxon>Azospirillaceae</taxon>
        <taxon>Azospirillum</taxon>
    </lineage>
</organism>
<evidence type="ECO:0000256" key="5">
    <source>
        <dbReference type="ARBA" id="ARBA00022763"/>
    </source>
</evidence>
<dbReference type="GO" id="GO:0006307">
    <property type="term" value="P:DNA alkylation repair"/>
    <property type="evidence" value="ECO:0007669"/>
    <property type="project" value="UniProtKB-ARBA"/>
</dbReference>
<evidence type="ECO:0000256" key="4">
    <source>
        <dbReference type="ARBA" id="ARBA00022723"/>
    </source>
</evidence>
<evidence type="ECO:0000256" key="7">
    <source>
        <dbReference type="ARBA" id="ARBA00023015"/>
    </source>
</evidence>
<evidence type="ECO:0000256" key="3">
    <source>
        <dbReference type="ARBA" id="ARBA00022679"/>
    </source>
</evidence>
<keyword evidence="2" id="KW-0489">Methyltransferase</keyword>
<feature type="compositionally biased region" description="Basic residues" evidence="12">
    <location>
        <begin position="46"/>
        <end position="58"/>
    </location>
</feature>
<feature type="domain" description="Ada DNA repair metal-binding" evidence="13">
    <location>
        <begin position="215"/>
        <end position="277"/>
    </location>
</feature>
<keyword evidence="8" id="KW-0238">DNA-binding</keyword>
<evidence type="ECO:0000256" key="10">
    <source>
        <dbReference type="ARBA" id="ARBA00023163"/>
    </source>
</evidence>